<dbReference type="AlphaFoldDB" id="A0A1D8S307"/>
<dbReference type="Pfam" id="PF04967">
    <property type="entry name" value="HTH_10"/>
    <property type="match status" value="1"/>
</dbReference>
<reference evidence="7" key="2">
    <citation type="submission" date="2016-08" db="EMBL/GenBank/DDBJ databases">
        <title>Discovery of first anaerobic lithoheterotrophic haloarchae widely represented in hypersaline habitats.</title>
        <authorList>
            <person name="Sorokin D.Y."/>
            <person name="Kublanov I.V."/>
            <person name="Roman P."/>
            <person name="Sinninghe Damste J.S."/>
            <person name="Golyshin P.N."/>
            <person name="Rojo D."/>
            <person name="Ciordia S."/>
            <person name="Mena Md.C."/>
            <person name="Ferrer M."/>
            <person name="Smedile F."/>
            <person name="Messina E."/>
            <person name="La Cono V."/>
            <person name="Yakimov M.M."/>
        </authorList>
    </citation>
    <scope>NUCLEOTIDE SEQUENCE [LARGE SCALE GENOMIC DNA]</scope>
    <source>
        <strain evidence="7">HSR6</strain>
    </source>
</reference>
<feature type="domain" description="HTH bat-type" evidence="3">
    <location>
        <begin position="151"/>
        <end position="202"/>
    </location>
</feature>
<gene>
    <name evidence="5" type="ORF">HSR6_0526</name>
    <name evidence="4" type="ORF">HTSR_0542</name>
</gene>
<reference evidence="5" key="3">
    <citation type="journal article" date="2017" name="ISME J.">
        <title>Discovery of anaerobic lithoheterotrophic haloarchaea, ubiquitous in hypersaline habitats.</title>
        <authorList>
            <person name="Sorokin D.Y."/>
            <person name="Messina E."/>
            <person name="Smedile F."/>
            <person name="Roman P."/>
            <person name="Damste J.S.S."/>
            <person name="Ciordia S."/>
            <person name="Mena M.C."/>
            <person name="Ferrer M."/>
            <person name="Golyshin P.N."/>
            <person name="Kublanov I.V."/>
            <person name="Samarov N.I."/>
            <person name="Toshchakov S.V."/>
            <person name="La Cono V."/>
            <person name="Yakimov M.M."/>
        </authorList>
    </citation>
    <scope>NUCLEOTIDE SEQUENCE</scope>
    <source>
        <strain evidence="5">HSR6</strain>
    </source>
</reference>
<evidence type="ECO:0000313" key="6">
    <source>
        <dbReference type="Proteomes" id="UP000185608"/>
    </source>
</evidence>
<proteinExistence type="predicted"/>
<name>A0A1D8S307_9EURY</name>
<dbReference type="KEGG" id="hhsr:HSR6_0526"/>
<reference evidence="4 6" key="1">
    <citation type="submission" date="2016-06" db="EMBL/GenBank/DDBJ databases">
        <title>Discovery of anaerobic lithoheterotrophic haloarchaeon capable of sulfur respiration by hydrogen and formate.</title>
        <authorList>
            <person name="Sorokin D.Y."/>
            <person name="Kublanov I.V."/>
            <person name="Roman P."/>
            <person name="Sinninghe Damste J.S."/>
            <person name="Golyshin P.N."/>
            <person name="Rojo D."/>
            <person name="Ciordia S."/>
            <person name="Mena Md.C."/>
            <person name="Ferrer M."/>
            <person name="Smedile F."/>
            <person name="Messina E."/>
            <person name="La Cono V."/>
            <person name="Yakimov M.M."/>
        </authorList>
    </citation>
    <scope>NUCLEOTIDE SEQUENCE [LARGE SCALE GENOMIC DNA]</scope>
    <source>
        <strain evidence="4 6">HTSR1</strain>
    </source>
</reference>
<dbReference type="EMBL" id="CP016804">
    <property type="protein sequence ID" value="APE94988.1"/>
    <property type="molecule type" value="Genomic_DNA"/>
</dbReference>
<keyword evidence="2" id="KW-0804">Transcription</keyword>
<dbReference type="Proteomes" id="UP000186165">
    <property type="component" value="Chromosome"/>
</dbReference>
<dbReference type="PANTHER" id="PTHR34236:SF1">
    <property type="entry name" value="DIMETHYL SULFOXIDE REDUCTASE TRANSCRIPTIONAL ACTIVATOR"/>
    <property type="match status" value="1"/>
</dbReference>
<dbReference type="KEGG" id="halh:HTSR_0542"/>
<keyword evidence="1" id="KW-0805">Transcription regulation</keyword>
<accession>A0A1D8S307</accession>
<organism evidence="4 6">
    <name type="scientific">Halodesulfurarchaeum formicicum</name>
    <dbReference type="NCBI Taxonomy" id="1873524"/>
    <lineage>
        <taxon>Archaea</taxon>
        <taxon>Methanobacteriati</taxon>
        <taxon>Methanobacteriota</taxon>
        <taxon>Stenosarchaea group</taxon>
        <taxon>Halobacteria</taxon>
        <taxon>Halobacteriales</taxon>
        <taxon>Halobacteriaceae</taxon>
        <taxon>Halodesulfurarchaeum</taxon>
    </lineage>
</organism>
<sequence>MELELPATAFELGQLLDVGPGVRVELEGIVPFGERRVPLIKVAAGRDQFEASLRDQGPVADIWVVSEHAAMALYALNWARSGDRFLDTVNQFDGEVLDSERRGSVWDFEIQFESHENLTDFRAACQETGLPIEITRLFNPTRPDAGPWYGLTGPQRTALDRAVEAGYYEIPRQITTKALAAEFGVSDQAMTERLRRAIGNLVTNTIQTAEPPIGRP</sequence>
<dbReference type="PANTHER" id="PTHR34236">
    <property type="entry name" value="DIMETHYL SULFOXIDE REDUCTASE TRANSCRIPTIONAL ACTIVATOR"/>
    <property type="match status" value="1"/>
</dbReference>
<dbReference type="Proteomes" id="UP000185608">
    <property type="component" value="Chromosome"/>
</dbReference>
<dbReference type="EMBL" id="CP016070">
    <property type="protein sequence ID" value="AOW79737.1"/>
    <property type="molecule type" value="Genomic_DNA"/>
</dbReference>
<dbReference type="PATRIC" id="fig|1855411.3.peg.538"/>
<evidence type="ECO:0000313" key="4">
    <source>
        <dbReference type="EMBL" id="AOW79737.1"/>
    </source>
</evidence>
<keyword evidence="7" id="KW-1185">Reference proteome</keyword>
<evidence type="ECO:0000256" key="1">
    <source>
        <dbReference type="ARBA" id="ARBA00023015"/>
    </source>
</evidence>
<evidence type="ECO:0000256" key="2">
    <source>
        <dbReference type="ARBA" id="ARBA00023163"/>
    </source>
</evidence>
<evidence type="ECO:0000313" key="5">
    <source>
        <dbReference type="EMBL" id="APE94988.1"/>
    </source>
</evidence>
<accession>A0A1J1AA26</accession>
<evidence type="ECO:0000259" key="3">
    <source>
        <dbReference type="Pfam" id="PF04967"/>
    </source>
</evidence>
<protein>
    <submittedName>
        <fullName evidence="4">Bacterio-opsin activator HTH domain-containing protein</fullName>
    </submittedName>
</protein>
<dbReference type="InterPro" id="IPR007050">
    <property type="entry name" value="HTH_bacterioopsin"/>
</dbReference>
<evidence type="ECO:0000313" key="7">
    <source>
        <dbReference type="Proteomes" id="UP000186165"/>
    </source>
</evidence>